<proteinExistence type="predicted"/>
<dbReference type="Proteomes" id="UP000032900">
    <property type="component" value="Unassembled WGS sequence"/>
</dbReference>
<reference evidence="2 3" key="1">
    <citation type="journal article" date="2015" name="Microbes Environ.">
        <title>Distribution and evolution of nitrogen fixation genes in the phylum bacteroidetes.</title>
        <authorList>
            <person name="Inoue J."/>
            <person name="Oshima K."/>
            <person name="Suda W."/>
            <person name="Sakamoto M."/>
            <person name="Iino T."/>
            <person name="Noda S."/>
            <person name="Hongoh Y."/>
            <person name="Hattori M."/>
            <person name="Ohkuma M."/>
        </authorList>
    </citation>
    <scope>NUCLEOTIDE SEQUENCE [LARGE SCALE GENOMIC DNA]</scope>
    <source>
        <strain evidence="2">JCM 15548</strain>
    </source>
</reference>
<accession>A0A0E9M0V6</accession>
<evidence type="ECO:0000313" key="3">
    <source>
        <dbReference type="Proteomes" id="UP000032900"/>
    </source>
</evidence>
<keyword evidence="3" id="KW-1185">Reference proteome</keyword>
<evidence type="ECO:0000256" key="1">
    <source>
        <dbReference type="SAM" id="SignalP"/>
    </source>
</evidence>
<evidence type="ECO:0008006" key="4">
    <source>
        <dbReference type="Google" id="ProtNLM"/>
    </source>
</evidence>
<name>A0A0E9M0V6_9BACT</name>
<sequence length="196" mass="22838">MKKLLMICVFWVALVALAHAQKINQLSFASGYYADYFYGSGEPGFIIKGNYGFKMKNDVWINFEIAQTEVREEYVSEPFFVKPGRINETHRWFGACFSKDFSLSEDHILKPSFGLVYSQWVYATPDHHYIREEGEITGVEFQMRGETWHDVGFLINMNYLYRVNEHLYLGMVSGSNFILDLGLEGFYLSPKVEVRF</sequence>
<feature type="chain" id="PRO_5002428861" description="Outer membrane protein beta-barrel domain-containing protein" evidence="1">
    <location>
        <begin position="21"/>
        <end position="196"/>
    </location>
</feature>
<gene>
    <name evidence="2" type="ORF">JCM15548_13792</name>
</gene>
<organism evidence="2 3">
    <name type="scientific">Geofilum rubicundum JCM 15548</name>
    <dbReference type="NCBI Taxonomy" id="1236989"/>
    <lineage>
        <taxon>Bacteria</taxon>
        <taxon>Pseudomonadati</taxon>
        <taxon>Bacteroidota</taxon>
        <taxon>Bacteroidia</taxon>
        <taxon>Marinilabiliales</taxon>
        <taxon>Marinilabiliaceae</taxon>
        <taxon>Geofilum</taxon>
    </lineage>
</organism>
<protein>
    <recommendedName>
        <fullName evidence="4">Outer membrane protein beta-barrel domain-containing protein</fullName>
    </recommendedName>
</protein>
<dbReference type="AlphaFoldDB" id="A0A0E9M0V6"/>
<dbReference type="STRING" id="1236989.JCM15548_13792"/>
<dbReference type="EMBL" id="BAZW01000048">
    <property type="protein sequence ID" value="GAO31432.1"/>
    <property type="molecule type" value="Genomic_DNA"/>
</dbReference>
<keyword evidence="1" id="KW-0732">Signal</keyword>
<evidence type="ECO:0000313" key="2">
    <source>
        <dbReference type="EMBL" id="GAO31432.1"/>
    </source>
</evidence>
<comment type="caution">
    <text evidence="2">The sequence shown here is derived from an EMBL/GenBank/DDBJ whole genome shotgun (WGS) entry which is preliminary data.</text>
</comment>
<dbReference type="RefSeq" id="WP_157482842.1">
    <property type="nucleotide sequence ID" value="NZ_BAZW01000048.1"/>
</dbReference>
<feature type="signal peptide" evidence="1">
    <location>
        <begin position="1"/>
        <end position="20"/>
    </location>
</feature>